<dbReference type="RefSeq" id="WP_024910053.1">
    <property type="nucleotide sequence ID" value="NZ_CP007044.2"/>
</dbReference>
<protein>
    <recommendedName>
        <fullName evidence="1">DUF7480 domain-containing protein</fullName>
    </recommendedName>
</protein>
<proteinExistence type="predicted"/>
<dbReference type="HOGENOM" id="CLU_142129_1_0_6"/>
<dbReference type="Proteomes" id="UP000019030">
    <property type="component" value="Chromosome"/>
</dbReference>
<dbReference type="AlphaFoldDB" id="W0LL05"/>
<dbReference type="InterPro" id="IPR055903">
    <property type="entry name" value="DUF7480"/>
</dbReference>
<dbReference type="PROSITE" id="PS51257">
    <property type="entry name" value="PROKAR_LIPOPROTEIN"/>
    <property type="match status" value="1"/>
</dbReference>
<dbReference type="NCBIfam" id="NF045617">
    <property type="entry name" value="mostly_LP"/>
    <property type="match status" value="1"/>
</dbReference>
<reference evidence="2 3" key="1">
    <citation type="submission" date="2014-01" db="EMBL/GenBank/DDBJ databases">
        <title>Isolation of Serratia multitudinisentens RB-25 from Ex-Landfill site.</title>
        <authorList>
            <person name="Robson E.H.J."/>
        </authorList>
    </citation>
    <scope>NUCLEOTIDE SEQUENCE [LARGE SCALE GENOMIC DNA]</scope>
    <source>
        <strain evidence="2 3">RB-25</strain>
    </source>
</reference>
<name>W0LL05_9GAMM</name>
<dbReference type="Pfam" id="PF24295">
    <property type="entry name" value="DUF7480"/>
    <property type="match status" value="1"/>
</dbReference>
<dbReference type="InterPro" id="IPR054657">
    <property type="entry name" value="T6SS_periplasmic_put"/>
</dbReference>
<sequence>MKRIILVGVFTSLLVGCFHIGDTRAKHYRASVTTIADNVCVMIQPEGDEKLISLIIEEVGKPNNKLERFYYDDALTVSSDKCLPNFGYLFEVGKAYNYSVILESPDKKKNGVIPASRIYGVDFTLWENNGKLEANTLY</sequence>
<feature type="domain" description="DUF7480" evidence="1">
    <location>
        <begin position="27"/>
        <end position="128"/>
    </location>
</feature>
<keyword evidence="3" id="KW-1185">Reference proteome</keyword>
<evidence type="ECO:0000313" key="2">
    <source>
        <dbReference type="EMBL" id="AHG22680.1"/>
    </source>
</evidence>
<evidence type="ECO:0000313" key="3">
    <source>
        <dbReference type="Proteomes" id="UP000019030"/>
    </source>
</evidence>
<dbReference type="KEGG" id="sfo:Z042_06515"/>
<evidence type="ECO:0000259" key="1">
    <source>
        <dbReference type="Pfam" id="PF24295"/>
    </source>
</evidence>
<reference evidence="2 3" key="2">
    <citation type="submission" date="2015-03" db="EMBL/GenBank/DDBJ databases">
        <authorList>
            <person name="Chan K.-G."/>
        </authorList>
    </citation>
    <scope>NUCLEOTIDE SEQUENCE [LARGE SCALE GENOMIC DNA]</scope>
    <source>
        <strain evidence="2 3">RB-25</strain>
    </source>
</reference>
<dbReference type="OrthoDB" id="6463038at2"/>
<gene>
    <name evidence="2" type="ORF">Z042_06515</name>
</gene>
<accession>W0LL05</accession>
<organism evidence="2 3">
    <name type="scientific">Chania multitudinisentens RB-25</name>
    <dbReference type="NCBI Taxonomy" id="1441930"/>
    <lineage>
        <taxon>Bacteria</taxon>
        <taxon>Pseudomonadati</taxon>
        <taxon>Pseudomonadota</taxon>
        <taxon>Gammaproteobacteria</taxon>
        <taxon>Enterobacterales</taxon>
        <taxon>Yersiniaceae</taxon>
        <taxon>Chania</taxon>
    </lineage>
</organism>
<dbReference type="EMBL" id="CP007044">
    <property type="protein sequence ID" value="AHG22680.1"/>
    <property type="molecule type" value="Genomic_DNA"/>
</dbReference>